<evidence type="ECO:0000256" key="1">
    <source>
        <dbReference type="SAM" id="Phobius"/>
    </source>
</evidence>
<reference evidence="2 3" key="1">
    <citation type="submission" date="2017-07" db="EMBL/GenBank/DDBJ databases">
        <title>First draft Genome Sequence of Nocardia cerradoensis isolated from human infection.</title>
        <authorList>
            <person name="Carrasco G."/>
        </authorList>
    </citation>
    <scope>NUCLEOTIDE SEQUENCE [LARGE SCALE GENOMIC DNA]</scope>
    <source>
        <strain evidence="2 3">CNM20130759</strain>
    </source>
</reference>
<accession>A0A231GVM6</accession>
<protein>
    <recommendedName>
        <fullName evidence="4">DUF2254 domain-containing protein</fullName>
    </recommendedName>
</protein>
<evidence type="ECO:0008006" key="4">
    <source>
        <dbReference type="Google" id="ProtNLM"/>
    </source>
</evidence>
<feature type="transmembrane region" description="Helical" evidence="1">
    <location>
        <begin position="20"/>
        <end position="40"/>
    </location>
</feature>
<dbReference type="Proteomes" id="UP000215506">
    <property type="component" value="Unassembled WGS sequence"/>
</dbReference>
<keyword evidence="1" id="KW-1133">Transmembrane helix</keyword>
<keyword evidence="1" id="KW-0812">Transmembrane</keyword>
<dbReference type="RefSeq" id="WP_094028063.1">
    <property type="nucleotide sequence ID" value="NZ_NGAF01000028.1"/>
</dbReference>
<dbReference type="AlphaFoldDB" id="A0A231GVM6"/>
<proteinExistence type="predicted"/>
<dbReference type="EMBL" id="NGAF01000028">
    <property type="protein sequence ID" value="OXR40673.1"/>
    <property type="molecule type" value="Genomic_DNA"/>
</dbReference>
<keyword evidence="1" id="KW-0472">Membrane</keyword>
<name>A0A231GVM6_9NOCA</name>
<gene>
    <name evidence="2" type="ORF">B7C42_07231</name>
</gene>
<dbReference type="Pfam" id="PF10011">
    <property type="entry name" value="DUF2254"/>
    <property type="match status" value="1"/>
</dbReference>
<feature type="transmembrane region" description="Helical" evidence="1">
    <location>
        <begin position="112"/>
        <end position="132"/>
    </location>
</feature>
<dbReference type="InterPro" id="IPR018723">
    <property type="entry name" value="DUF2254_membrane"/>
</dbReference>
<keyword evidence="3" id="KW-1185">Reference proteome</keyword>
<evidence type="ECO:0000313" key="3">
    <source>
        <dbReference type="Proteomes" id="UP000215506"/>
    </source>
</evidence>
<evidence type="ECO:0000313" key="2">
    <source>
        <dbReference type="EMBL" id="OXR40673.1"/>
    </source>
</evidence>
<comment type="caution">
    <text evidence="2">The sequence shown here is derived from an EMBL/GenBank/DDBJ whole genome shotgun (WGS) entry which is preliminary data.</text>
</comment>
<feature type="transmembrane region" description="Helical" evidence="1">
    <location>
        <begin position="66"/>
        <end position="91"/>
    </location>
</feature>
<sequence length="455" mass="49732">MHGISLEADRWRERLRTNLWFVPTLEVLAAVALFALTFTLDRAAYHSGTNLPTWVLGGTPDAARQVLTSIAAAIITVVGVVFSITILALTLASTQFGPRMLRNFIRDRGTQLTLGTFVATFVYAIAALVSVGEDFVPHISATVSIGSLVVDLAVLIYFINHIGGQIQLPNVVADIAREVRTAVDANVDITVSGAKHGPSARELRDLLARSGGEVRTSNSGYLQYIRYERLVRLAAEADAVIHLPYRPGHFVTEGQVIARVWPAQAAKGIEKKFSRGHVTGSMRSLVQDVSFGVDQIVEVALRALASATNDTFTVLTCIDWLGDCLSRIAVTWEPNPVRRDKDGHIRVLAAQVSYERLVQRAFEKIRQAGAGQPAVMIRQLDALAQIADRVTDPDRLRVILEQATMIEHAVPLISEEPDRADVLRRCHALHAQISAERAELATRTRKSTPASNPAP</sequence>
<feature type="transmembrane region" description="Helical" evidence="1">
    <location>
        <begin position="138"/>
        <end position="159"/>
    </location>
</feature>
<organism evidence="2 3">
    <name type="scientific">Nocardia cerradoensis</name>
    <dbReference type="NCBI Taxonomy" id="85688"/>
    <lineage>
        <taxon>Bacteria</taxon>
        <taxon>Bacillati</taxon>
        <taxon>Actinomycetota</taxon>
        <taxon>Actinomycetes</taxon>
        <taxon>Mycobacteriales</taxon>
        <taxon>Nocardiaceae</taxon>
        <taxon>Nocardia</taxon>
    </lineage>
</organism>